<comment type="caution">
    <text evidence="1">The sequence shown here is derived from an EMBL/GenBank/DDBJ whole genome shotgun (WGS) entry which is preliminary data.</text>
</comment>
<evidence type="ECO:0000313" key="2">
    <source>
        <dbReference type="Proteomes" id="UP000054776"/>
    </source>
</evidence>
<protein>
    <submittedName>
        <fullName evidence="1">Uncharacterized protein</fullName>
    </submittedName>
</protein>
<name>A0A0V1BUV6_TRISP</name>
<dbReference type="InParanoid" id="A0A0V1BUV6"/>
<dbReference type="Proteomes" id="UP000054776">
    <property type="component" value="Unassembled WGS sequence"/>
</dbReference>
<dbReference type="EMBL" id="JYDH01000012">
    <property type="protein sequence ID" value="KRY40631.1"/>
    <property type="molecule type" value="Genomic_DNA"/>
</dbReference>
<sequence length="61" mass="7229">MKDRFVANQNAHLEMVLQQMTERLLQATSRLMARQGRPPQCNYEKKQNVWSLATSRRHCVE</sequence>
<reference evidence="1 2" key="1">
    <citation type="submission" date="2015-01" db="EMBL/GenBank/DDBJ databases">
        <title>Evolution of Trichinella species and genotypes.</title>
        <authorList>
            <person name="Korhonen P.K."/>
            <person name="Edoardo P."/>
            <person name="Giuseppe L.R."/>
            <person name="Gasser R.B."/>
        </authorList>
    </citation>
    <scope>NUCLEOTIDE SEQUENCE [LARGE SCALE GENOMIC DNA]</scope>
    <source>
        <strain evidence="1">ISS3</strain>
    </source>
</reference>
<dbReference type="AlphaFoldDB" id="A0A0V1BUV6"/>
<keyword evidence="2" id="KW-1185">Reference proteome</keyword>
<organism evidence="1 2">
    <name type="scientific">Trichinella spiralis</name>
    <name type="common">Trichina worm</name>
    <dbReference type="NCBI Taxonomy" id="6334"/>
    <lineage>
        <taxon>Eukaryota</taxon>
        <taxon>Metazoa</taxon>
        <taxon>Ecdysozoa</taxon>
        <taxon>Nematoda</taxon>
        <taxon>Enoplea</taxon>
        <taxon>Dorylaimia</taxon>
        <taxon>Trichinellida</taxon>
        <taxon>Trichinellidae</taxon>
        <taxon>Trichinella</taxon>
    </lineage>
</organism>
<evidence type="ECO:0000313" key="1">
    <source>
        <dbReference type="EMBL" id="KRY40631.1"/>
    </source>
</evidence>
<dbReference type="OrthoDB" id="10302351at2759"/>
<proteinExistence type="predicted"/>
<accession>A0A0V1BUV6</accession>
<gene>
    <name evidence="1" type="ORF">T01_12227</name>
</gene>